<gene>
    <name evidence="2" type="ORF">PYCCODRAFT_43420</name>
</gene>
<evidence type="ECO:0000313" key="3">
    <source>
        <dbReference type="Proteomes" id="UP000193067"/>
    </source>
</evidence>
<evidence type="ECO:0000313" key="2">
    <source>
        <dbReference type="EMBL" id="OSD08669.1"/>
    </source>
</evidence>
<name>A0A1Y2J5I0_TRAC3</name>
<sequence>MPLSPSSQEETKISRRRRHLSSRSACTVRRVEAHFHHTPELMSSAVPRVAVSSPHVLVYSWPSSSARAASLARLRIVCAFILVSLSLINVLPERSRAVVFSSATMRG</sequence>
<evidence type="ECO:0000256" key="1">
    <source>
        <dbReference type="SAM" id="MobiDB-lite"/>
    </source>
</evidence>
<dbReference type="AlphaFoldDB" id="A0A1Y2J5I0"/>
<protein>
    <submittedName>
        <fullName evidence="2">Uncharacterized protein</fullName>
    </submittedName>
</protein>
<organism evidence="2 3">
    <name type="scientific">Trametes coccinea (strain BRFM310)</name>
    <name type="common">Pycnoporus coccineus</name>
    <dbReference type="NCBI Taxonomy" id="1353009"/>
    <lineage>
        <taxon>Eukaryota</taxon>
        <taxon>Fungi</taxon>
        <taxon>Dikarya</taxon>
        <taxon>Basidiomycota</taxon>
        <taxon>Agaricomycotina</taxon>
        <taxon>Agaricomycetes</taxon>
        <taxon>Polyporales</taxon>
        <taxon>Polyporaceae</taxon>
        <taxon>Trametes</taxon>
    </lineage>
</organism>
<accession>A0A1Y2J5I0</accession>
<proteinExistence type="predicted"/>
<feature type="region of interest" description="Disordered" evidence="1">
    <location>
        <begin position="1"/>
        <end position="22"/>
    </location>
</feature>
<dbReference type="EMBL" id="KZ084086">
    <property type="protein sequence ID" value="OSD08669.1"/>
    <property type="molecule type" value="Genomic_DNA"/>
</dbReference>
<keyword evidence="3" id="KW-1185">Reference proteome</keyword>
<dbReference type="Proteomes" id="UP000193067">
    <property type="component" value="Unassembled WGS sequence"/>
</dbReference>
<reference evidence="2 3" key="1">
    <citation type="journal article" date="2015" name="Biotechnol. Biofuels">
        <title>Enhanced degradation of softwood versus hardwood by the white-rot fungus Pycnoporus coccineus.</title>
        <authorList>
            <person name="Couturier M."/>
            <person name="Navarro D."/>
            <person name="Chevret D."/>
            <person name="Henrissat B."/>
            <person name="Piumi F."/>
            <person name="Ruiz-Duenas F.J."/>
            <person name="Martinez A.T."/>
            <person name="Grigoriev I.V."/>
            <person name="Riley R."/>
            <person name="Lipzen A."/>
            <person name="Berrin J.G."/>
            <person name="Master E.R."/>
            <person name="Rosso M.N."/>
        </authorList>
    </citation>
    <scope>NUCLEOTIDE SEQUENCE [LARGE SCALE GENOMIC DNA]</scope>
    <source>
        <strain evidence="2 3">BRFM310</strain>
    </source>
</reference>